<evidence type="ECO:0000256" key="2">
    <source>
        <dbReference type="ARBA" id="ARBA00022490"/>
    </source>
</evidence>
<protein>
    <recommendedName>
        <fullName evidence="6">B9 domain-containing protein 2</fullName>
    </recommendedName>
</protein>
<dbReference type="Proteomes" id="UP000290189">
    <property type="component" value="Unassembled WGS sequence"/>
</dbReference>
<dbReference type="GO" id="GO:0036038">
    <property type="term" value="C:MKS complex"/>
    <property type="evidence" value="ECO:0007669"/>
    <property type="project" value="TreeGrafter"/>
</dbReference>
<reference evidence="8 9" key="1">
    <citation type="submission" date="2018-03" db="EMBL/GenBank/DDBJ databases">
        <authorList>
            <person name="Fogelqvist J."/>
        </authorList>
    </citation>
    <scope>NUCLEOTIDE SEQUENCE [LARGE SCALE GENOMIC DNA]</scope>
</reference>
<dbReference type="PROSITE" id="PS51381">
    <property type="entry name" value="C2_B9"/>
    <property type="match status" value="1"/>
</dbReference>
<evidence type="ECO:0000256" key="5">
    <source>
        <dbReference type="ARBA" id="ARBA00023273"/>
    </source>
</evidence>
<organism evidence="8 9">
    <name type="scientific">Plasmodiophora brassicae</name>
    <name type="common">Clubroot disease agent</name>
    <dbReference type="NCBI Taxonomy" id="37360"/>
    <lineage>
        <taxon>Eukaryota</taxon>
        <taxon>Sar</taxon>
        <taxon>Rhizaria</taxon>
        <taxon>Endomyxa</taxon>
        <taxon>Phytomyxea</taxon>
        <taxon>Plasmodiophorida</taxon>
        <taxon>Plasmodiophoridae</taxon>
        <taxon>Plasmodiophora</taxon>
    </lineage>
</organism>
<keyword evidence="2" id="KW-0963">Cytoplasm</keyword>
<evidence type="ECO:0000313" key="8">
    <source>
        <dbReference type="EMBL" id="SPQ99373.1"/>
    </source>
</evidence>
<keyword evidence="5" id="KW-0966">Cell projection</keyword>
<dbReference type="Pfam" id="PF07162">
    <property type="entry name" value="B9-C2"/>
    <property type="match status" value="1"/>
</dbReference>
<dbReference type="EMBL" id="OVEO01000011">
    <property type="protein sequence ID" value="SPQ99373.1"/>
    <property type="molecule type" value="Genomic_DNA"/>
</dbReference>
<dbReference type="PANTHER" id="PTHR12968:SF2">
    <property type="entry name" value="B9 DOMAIN-CONTAINING PROTEIN 2"/>
    <property type="match status" value="1"/>
</dbReference>
<comment type="subcellular location">
    <subcellularLocation>
        <location evidence="1">Cytoplasm</location>
        <location evidence="1">Cytoskeleton</location>
        <location evidence="1">Cilium basal body</location>
    </subcellularLocation>
</comment>
<evidence type="ECO:0000256" key="7">
    <source>
        <dbReference type="SAM" id="MobiDB-lite"/>
    </source>
</evidence>
<dbReference type="AlphaFoldDB" id="A0A3P3YGQ6"/>
<dbReference type="PANTHER" id="PTHR12968">
    <property type="entry name" value="B9 DOMAIN-CONTAINING"/>
    <property type="match status" value="1"/>
</dbReference>
<accession>A0A3P3YGQ6</accession>
<dbReference type="GO" id="GO:0060271">
    <property type="term" value="P:cilium assembly"/>
    <property type="evidence" value="ECO:0007669"/>
    <property type="project" value="TreeGrafter"/>
</dbReference>
<keyword evidence="8" id="KW-0496">Mitochondrion</keyword>
<evidence type="ECO:0000256" key="1">
    <source>
        <dbReference type="ARBA" id="ARBA00004120"/>
    </source>
</evidence>
<evidence type="ECO:0000256" key="6">
    <source>
        <dbReference type="ARBA" id="ARBA00039272"/>
    </source>
</evidence>
<feature type="compositionally biased region" description="Pro residues" evidence="7">
    <location>
        <begin position="44"/>
        <end position="53"/>
    </location>
</feature>
<proteinExistence type="predicted"/>
<geneLocation type="mitochondrion" evidence="8"/>
<dbReference type="InterPro" id="IPR010796">
    <property type="entry name" value="C2_B9-type_dom"/>
</dbReference>
<keyword evidence="4" id="KW-0206">Cytoskeleton</keyword>
<evidence type="ECO:0000256" key="3">
    <source>
        <dbReference type="ARBA" id="ARBA00022794"/>
    </source>
</evidence>
<evidence type="ECO:0000256" key="4">
    <source>
        <dbReference type="ARBA" id="ARBA00023212"/>
    </source>
</evidence>
<keyword evidence="3" id="KW-0970">Cilium biogenesis/degradation</keyword>
<feature type="region of interest" description="Disordered" evidence="7">
    <location>
        <begin position="1"/>
        <end position="101"/>
    </location>
</feature>
<name>A0A3P3YGQ6_PLABS</name>
<evidence type="ECO:0000313" key="9">
    <source>
        <dbReference type="Proteomes" id="UP000290189"/>
    </source>
</evidence>
<gene>
    <name evidence="8" type="ORF">PLBR_LOCUS6588</name>
</gene>
<sequence>MTSAAENATAKEELLGPRRHRPSLGDRLRASVGSVFAARAGSVPPAPAPPPQDAPSAPRAQANAPGDAMQVSSRRRSSDASASSQPGRSLTARPPASLVKSAMPPANLDRLEPELHVIGQIAGFRGTLGNAFCAFKVVAGPAWDNVAEPSYAESQTQVDYGSGDGDDDPLVWNHPIEAHFFTTTLQGWPRIHFQLFSLDDIGGRHHHGYSVCNVPTTPGHHVIECSVWRPLGTVSEEVASFFLGLNPQLRTTEILFDTAQDERCKITTMSVGVITVSIDVILRNFDFHKVEW</sequence>